<dbReference type="AlphaFoldDB" id="A0A8H4L641"/>
<dbReference type="EMBL" id="JAADYS010001476">
    <property type="protein sequence ID" value="KAF4462806.1"/>
    <property type="molecule type" value="Genomic_DNA"/>
</dbReference>
<gene>
    <name evidence="1" type="ORF">FALBO_10378</name>
</gene>
<sequence length="123" mass="13263">TADAIRELEGTDFDNLATRLTQAWQGLDWLPIDVRAHYSNKGTPQNLLRAMSGITAVVRFGVSASAISSEQAPKVLKDPPFKKTRPTHEAVAECLRLGSSALTGNVSETDLGFSLASRARRPA</sequence>
<comment type="caution">
    <text evidence="1">The sequence shown here is derived from an EMBL/GenBank/DDBJ whole genome shotgun (WGS) entry which is preliminary data.</text>
</comment>
<protein>
    <submittedName>
        <fullName evidence="1">Uncharacterized protein</fullName>
    </submittedName>
</protein>
<proteinExistence type="predicted"/>
<keyword evidence="2" id="KW-1185">Reference proteome</keyword>
<dbReference type="Proteomes" id="UP000554235">
    <property type="component" value="Unassembled WGS sequence"/>
</dbReference>
<evidence type="ECO:0000313" key="1">
    <source>
        <dbReference type="EMBL" id="KAF4462806.1"/>
    </source>
</evidence>
<organism evidence="1 2">
    <name type="scientific">Fusarium albosuccineum</name>
    <dbReference type="NCBI Taxonomy" id="1237068"/>
    <lineage>
        <taxon>Eukaryota</taxon>
        <taxon>Fungi</taxon>
        <taxon>Dikarya</taxon>
        <taxon>Ascomycota</taxon>
        <taxon>Pezizomycotina</taxon>
        <taxon>Sordariomycetes</taxon>
        <taxon>Hypocreomycetidae</taxon>
        <taxon>Hypocreales</taxon>
        <taxon>Nectriaceae</taxon>
        <taxon>Fusarium</taxon>
        <taxon>Fusarium decemcellulare species complex</taxon>
    </lineage>
</organism>
<feature type="non-terminal residue" evidence="1">
    <location>
        <position position="1"/>
    </location>
</feature>
<reference evidence="1 2" key="1">
    <citation type="submission" date="2020-01" db="EMBL/GenBank/DDBJ databases">
        <title>Identification and distribution of gene clusters putatively required for synthesis of sphingolipid metabolism inhibitors in phylogenetically diverse species of the filamentous fungus Fusarium.</title>
        <authorList>
            <person name="Kim H.-S."/>
            <person name="Busman M."/>
            <person name="Brown D.W."/>
            <person name="Divon H."/>
            <person name="Uhlig S."/>
            <person name="Proctor R.H."/>
        </authorList>
    </citation>
    <scope>NUCLEOTIDE SEQUENCE [LARGE SCALE GENOMIC DNA]</scope>
    <source>
        <strain evidence="1 2">NRRL 20459</strain>
    </source>
</reference>
<evidence type="ECO:0000313" key="2">
    <source>
        <dbReference type="Proteomes" id="UP000554235"/>
    </source>
</evidence>
<name>A0A8H4L641_9HYPO</name>
<accession>A0A8H4L641</accession>